<gene>
    <name evidence="1" type="ORF">M427DRAFT_60712</name>
</gene>
<dbReference type="EMBL" id="KQ965802">
    <property type="protein sequence ID" value="KXS11483.1"/>
    <property type="molecule type" value="Genomic_DNA"/>
</dbReference>
<name>A0A139A513_GONPJ</name>
<sequence length="352" mass="40492">MCRIHVQNFANGCIKLLVGEQFDWYIFIGVRYIKKCKDDHALDKFFKKEVESLTLRRRPLNRDRITLLDESAGFATEVTNAMLCRLLRFCSLGSSLRIIHFFQPKDMRCLEDLPPGMRFESVTHLSIDSVGRGGRFSVIEFAHYEVRGFLVGDFGEEVATNASLQRRDLITKFWLDEQNQYSGGSFVRVLHTTMRVFPEIKEIGTLQIGDERHFLEGHNVDFSNIRDVHLHVHGVELANTLARSPNFITRIVQALLCTAKKIEVLHLFVDMQTKWSKSLAVEQAVETLLDGLFKSCTVWRVMFDHVTYSLTFVGKRTTLEGVRFGKMFAALGKTYNKNTIHEIITLYSTDII</sequence>
<evidence type="ECO:0000313" key="2">
    <source>
        <dbReference type="Proteomes" id="UP000070544"/>
    </source>
</evidence>
<dbReference type="AlphaFoldDB" id="A0A139A513"/>
<organism evidence="1 2">
    <name type="scientific">Gonapodya prolifera (strain JEL478)</name>
    <name type="common">Monoblepharis prolifera</name>
    <dbReference type="NCBI Taxonomy" id="1344416"/>
    <lineage>
        <taxon>Eukaryota</taxon>
        <taxon>Fungi</taxon>
        <taxon>Fungi incertae sedis</taxon>
        <taxon>Chytridiomycota</taxon>
        <taxon>Chytridiomycota incertae sedis</taxon>
        <taxon>Monoblepharidomycetes</taxon>
        <taxon>Monoblepharidales</taxon>
        <taxon>Gonapodyaceae</taxon>
        <taxon>Gonapodya</taxon>
    </lineage>
</organism>
<protein>
    <submittedName>
        <fullName evidence="1">Uncharacterized protein</fullName>
    </submittedName>
</protein>
<keyword evidence="2" id="KW-1185">Reference proteome</keyword>
<reference evidence="1 2" key="1">
    <citation type="journal article" date="2015" name="Genome Biol. Evol.">
        <title>Phylogenomic analyses indicate that early fungi evolved digesting cell walls of algal ancestors of land plants.</title>
        <authorList>
            <person name="Chang Y."/>
            <person name="Wang S."/>
            <person name="Sekimoto S."/>
            <person name="Aerts A.L."/>
            <person name="Choi C."/>
            <person name="Clum A."/>
            <person name="LaButti K.M."/>
            <person name="Lindquist E.A."/>
            <person name="Yee Ngan C."/>
            <person name="Ohm R.A."/>
            <person name="Salamov A.A."/>
            <person name="Grigoriev I.V."/>
            <person name="Spatafora J.W."/>
            <person name="Berbee M.L."/>
        </authorList>
    </citation>
    <scope>NUCLEOTIDE SEQUENCE [LARGE SCALE GENOMIC DNA]</scope>
    <source>
        <strain evidence="1 2">JEL478</strain>
    </source>
</reference>
<proteinExistence type="predicted"/>
<dbReference type="Proteomes" id="UP000070544">
    <property type="component" value="Unassembled WGS sequence"/>
</dbReference>
<evidence type="ECO:0000313" key="1">
    <source>
        <dbReference type="EMBL" id="KXS11483.1"/>
    </source>
</evidence>
<accession>A0A139A513</accession>